<evidence type="ECO:0000256" key="4">
    <source>
        <dbReference type="ARBA" id="ARBA00023163"/>
    </source>
</evidence>
<organism evidence="7 8">
    <name type="scientific">Gulosibacter faecalis</name>
    <dbReference type="NCBI Taxonomy" id="272240"/>
    <lineage>
        <taxon>Bacteria</taxon>
        <taxon>Bacillati</taxon>
        <taxon>Actinomycetota</taxon>
        <taxon>Actinomycetes</taxon>
        <taxon>Micrococcales</taxon>
        <taxon>Microbacteriaceae</taxon>
        <taxon>Gulosibacter</taxon>
    </lineage>
</organism>
<gene>
    <name evidence="7" type="ORF">ACFSW7_12775</name>
</gene>
<keyword evidence="8" id="KW-1185">Reference proteome</keyword>
<sequence length="310" mass="34581">MDRFTGMRTFVAVARSSSFTAAAAELAISPSLVSRHVAAVEADVGVQLVHRTPRAVRLTEAGADYAAFADRILAEIEAEHDRLVVDKDADEGKISIISPKWFGLLDLGDAIGDYLEAHPRAQVNFQLGGISDRVYDFIDRGFDIAFHARELRDSRVKVRRIAVLDFVLVSSRDYLAEHGAPTNVRELVEHDCLTHASDTTWKLVRDGRAPVLAKISRPRLTTNAYAVIKDSVRRGLGIGIVPRRLAEDELERGEFVEVLTEFEPEPRALYAVHGPGAQTPERVRQFLDFMVDWFQRHDDAAAERRRVSAA</sequence>
<evidence type="ECO:0000256" key="5">
    <source>
        <dbReference type="SAM" id="SignalP"/>
    </source>
</evidence>
<comment type="caution">
    <text evidence="7">The sequence shown here is derived from an EMBL/GenBank/DDBJ whole genome shotgun (WGS) entry which is preliminary data.</text>
</comment>
<keyword evidence="3" id="KW-0238">DNA-binding</keyword>
<dbReference type="Pfam" id="PF00126">
    <property type="entry name" value="HTH_1"/>
    <property type="match status" value="1"/>
</dbReference>
<dbReference type="PANTHER" id="PTHR30537">
    <property type="entry name" value="HTH-TYPE TRANSCRIPTIONAL REGULATOR"/>
    <property type="match status" value="1"/>
</dbReference>
<keyword evidence="5" id="KW-0732">Signal</keyword>
<dbReference type="CDD" id="cd08422">
    <property type="entry name" value="PBP2_CrgA_like"/>
    <property type="match status" value="1"/>
</dbReference>
<evidence type="ECO:0000256" key="3">
    <source>
        <dbReference type="ARBA" id="ARBA00023125"/>
    </source>
</evidence>
<feature type="chain" id="PRO_5047030946" evidence="5">
    <location>
        <begin position="24"/>
        <end position="310"/>
    </location>
</feature>
<name>A0ABW5V0B8_9MICO</name>
<dbReference type="InterPro" id="IPR000847">
    <property type="entry name" value="LysR_HTH_N"/>
</dbReference>
<dbReference type="RefSeq" id="WP_019618765.1">
    <property type="nucleotide sequence ID" value="NZ_JBHUNE010000009.1"/>
</dbReference>
<evidence type="ECO:0000313" key="8">
    <source>
        <dbReference type="Proteomes" id="UP001597492"/>
    </source>
</evidence>
<dbReference type="InterPro" id="IPR036388">
    <property type="entry name" value="WH-like_DNA-bd_sf"/>
</dbReference>
<dbReference type="Gene3D" id="1.10.10.10">
    <property type="entry name" value="Winged helix-like DNA-binding domain superfamily/Winged helix DNA-binding domain"/>
    <property type="match status" value="1"/>
</dbReference>
<dbReference type="PANTHER" id="PTHR30537:SF5">
    <property type="entry name" value="HTH-TYPE TRANSCRIPTIONAL ACTIVATOR TTDR-RELATED"/>
    <property type="match status" value="1"/>
</dbReference>
<proteinExistence type="inferred from homology"/>
<evidence type="ECO:0000313" key="7">
    <source>
        <dbReference type="EMBL" id="MFD2759251.1"/>
    </source>
</evidence>
<evidence type="ECO:0000256" key="1">
    <source>
        <dbReference type="ARBA" id="ARBA00009437"/>
    </source>
</evidence>
<dbReference type="Proteomes" id="UP001597492">
    <property type="component" value="Unassembled WGS sequence"/>
</dbReference>
<dbReference type="Pfam" id="PF03466">
    <property type="entry name" value="LysR_substrate"/>
    <property type="match status" value="1"/>
</dbReference>
<keyword evidence="4" id="KW-0804">Transcription</keyword>
<dbReference type="PROSITE" id="PS50931">
    <property type="entry name" value="HTH_LYSR"/>
    <property type="match status" value="1"/>
</dbReference>
<evidence type="ECO:0000256" key="2">
    <source>
        <dbReference type="ARBA" id="ARBA00023015"/>
    </source>
</evidence>
<dbReference type="InterPro" id="IPR005119">
    <property type="entry name" value="LysR_subst-bd"/>
</dbReference>
<dbReference type="InterPro" id="IPR058163">
    <property type="entry name" value="LysR-type_TF_proteobact-type"/>
</dbReference>
<dbReference type="EMBL" id="JBHUNE010000009">
    <property type="protein sequence ID" value="MFD2759251.1"/>
    <property type="molecule type" value="Genomic_DNA"/>
</dbReference>
<comment type="similarity">
    <text evidence="1">Belongs to the LysR transcriptional regulatory family.</text>
</comment>
<keyword evidence="2" id="KW-0805">Transcription regulation</keyword>
<reference evidence="8" key="1">
    <citation type="journal article" date="2019" name="Int. J. Syst. Evol. Microbiol.">
        <title>The Global Catalogue of Microorganisms (GCM) 10K type strain sequencing project: providing services to taxonomists for standard genome sequencing and annotation.</title>
        <authorList>
            <consortium name="The Broad Institute Genomics Platform"/>
            <consortium name="The Broad Institute Genome Sequencing Center for Infectious Disease"/>
            <person name="Wu L."/>
            <person name="Ma J."/>
        </authorList>
    </citation>
    <scope>NUCLEOTIDE SEQUENCE [LARGE SCALE GENOMIC DNA]</scope>
    <source>
        <strain evidence="8">TISTR 1514</strain>
    </source>
</reference>
<feature type="signal peptide" evidence="5">
    <location>
        <begin position="1"/>
        <end position="23"/>
    </location>
</feature>
<protein>
    <submittedName>
        <fullName evidence="7">LysR family transcriptional regulator</fullName>
    </submittedName>
</protein>
<dbReference type="InterPro" id="IPR036390">
    <property type="entry name" value="WH_DNA-bd_sf"/>
</dbReference>
<accession>A0ABW5V0B8</accession>
<evidence type="ECO:0000259" key="6">
    <source>
        <dbReference type="PROSITE" id="PS50931"/>
    </source>
</evidence>
<feature type="domain" description="HTH lysR-type" evidence="6">
    <location>
        <begin position="1"/>
        <end position="59"/>
    </location>
</feature>
<dbReference type="Gene3D" id="3.40.190.290">
    <property type="match status" value="1"/>
</dbReference>
<dbReference type="SUPFAM" id="SSF46785">
    <property type="entry name" value="Winged helix' DNA-binding domain"/>
    <property type="match status" value="1"/>
</dbReference>
<dbReference type="SUPFAM" id="SSF53850">
    <property type="entry name" value="Periplasmic binding protein-like II"/>
    <property type="match status" value="1"/>
</dbReference>